<dbReference type="GO" id="GO:0019343">
    <property type="term" value="P:cysteine biosynthetic process via cystathionine"/>
    <property type="evidence" value="ECO:0007669"/>
    <property type="project" value="TreeGrafter"/>
</dbReference>
<dbReference type="InterPro" id="IPR000277">
    <property type="entry name" value="Cys/Met-Metab_PyrdxlP-dep_enz"/>
</dbReference>
<sequence length="393" mass="43782">MGEKNGYLPFPKSFKTICIHHTKEPKRETCKETMAPIVTSNICRLESAGGPSQVIKGRLLNPTRSVLENLIAKLCKTKYALTYASGIGAIAAVFSLLKSGDHLLCNDDIYGGTSKTLIQVCPNFGICTSFVDLTDLKSIPEYIRRNTKLIWTENPTNPTLEVMDLCGLSKVAHEHKLMLAVDNTFLSPYLQRPAELGVDLVVNSVTKYMNGHSDVIMGVVCTSRDNLYERLKFIQQHFGHIPAPFDCYQVIRSLKTLPIRMMRHMSSGIKLAQYLENHPKIEKVLNPALPSHPQHDLFKSQACGHSGMLAVYLKGTDLDTTHKLIDSLKLFVHAVSLGGYESLVQMPTLLSHRDTPDKLKKISGITDNLIRVTTGLENIDDLIADWEQALDKI</sequence>
<dbReference type="GO" id="GO:0004123">
    <property type="term" value="F:cystathionine gamma-lyase activity"/>
    <property type="evidence" value="ECO:0007669"/>
    <property type="project" value="TreeGrafter"/>
</dbReference>
<protein>
    <recommendedName>
        <fullName evidence="4">cystathionine gamma-lyase</fullName>
        <ecNumber evidence="4">4.4.1.1</ecNumber>
    </recommendedName>
    <alternativeName>
        <fullName evidence="7">Gamma-cystathionase</fullName>
    </alternativeName>
</protein>
<evidence type="ECO:0000256" key="5">
    <source>
        <dbReference type="ARBA" id="ARBA00022898"/>
    </source>
</evidence>
<dbReference type="AlphaFoldDB" id="A0A9P0MAT5"/>
<evidence type="ECO:0000313" key="10">
    <source>
        <dbReference type="EMBL" id="CAH2009016.1"/>
    </source>
</evidence>
<evidence type="ECO:0000256" key="9">
    <source>
        <dbReference type="RuleBase" id="RU362118"/>
    </source>
</evidence>
<dbReference type="Gene3D" id="3.40.640.10">
    <property type="entry name" value="Type I PLP-dependent aspartate aminotransferase-like (Major domain)"/>
    <property type="match status" value="1"/>
</dbReference>
<organism evidence="10 11">
    <name type="scientific">Acanthoscelides obtectus</name>
    <name type="common">Bean weevil</name>
    <name type="synonym">Bruchus obtectus</name>
    <dbReference type="NCBI Taxonomy" id="200917"/>
    <lineage>
        <taxon>Eukaryota</taxon>
        <taxon>Metazoa</taxon>
        <taxon>Ecdysozoa</taxon>
        <taxon>Arthropoda</taxon>
        <taxon>Hexapoda</taxon>
        <taxon>Insecta</taxon>
        <taxon>Pterygota</taxon>
        <taxon>Neoptera</taxon>
        <taxon>Endopterygota</taxon>
        <taxon>Coleoptera</taxon>
        <taxon>Polyphaga</taxon>
        <taxon>Cucujiformia</taxon>
        <taxon>Chrysomeloidea</taxon>
        <taxon>Chrysomelidae</taxon>
        <taxon>Bruchinae</taxon>
        <taxon>Bruchini</taxon>
        <taxon>Acanthoscelides</taxon>
    </lineage>
</organism>
<dbReference type="InterPro" id="IPR015424">
    <property type="entry name" value="PyrdxlP-dep_Trfase"/>
</dbReference>
<evidence type="ECO:0000256" key="2">
    <source>
        <dbReference type="ARBA" id="ARBA00005038"/>
    </source>
</evidence>
<keyword evidence="5 8" id="KW-0663">Pyridoxal phosphate</keyword>
<dbReference type="CDD" id="cd00614">
    <property type="entry name" value="CGS_like"/>
    <property type="match status" value="1"/>
</dbReference>
<evidence type="ECO:0000256" key="4">
    <source>
        <dbReference type="ARBA" id="ARBA00012085"/>
    </source>
</evidence>
<dbReference type="SUPFAM" id="SSF53383">
    <property type="entry name" value="PLP-dependent transferases"/>
    <property type="match status" value="1"/>
</dbReference>
<dbReference type="OrthoDB" id="3512640at2759"/>
<dbReference type="PIRSF" id="PIRSF001434">
    <property type="entry name" value="CGS"/>
    <property type="match status" value="1"/>
</dbReference>
<feature type="modified residue" description="N6-(pyridoxal phosphate)lysine" evidence="8">
    <location>
        <position position="207"/>
    </location>
</feature>
<evidence type="ECO:0000256" key="1">
    <source>
        <dbReference type="ARBA" id="ARBA00001933"/>
    </source>
</evidence>
<dbReference type="Pfam" id="PF01053">
    <property type="entry name" value="Cys_Met_Meta_PP"/>
    <property type="match status" value="1"/>
</dbReference>
<dbReference type="Gene3D" id="3.90.1150.10">
    <property type="entry name" value="Aspartate Aminotransferase, domain 1"/>
    <property type="match status" value="1"/>
</dbReference>
<dbReference type="PANTHER" id="PTHR11808:SF15">
    <property type="entry name" value="CYSTATHIONINE GAMMA-LYASE"/>
    <property type="match status" value="1"/>
</dbReference>
<keyword evidence="6" id="KW-0028">Amino-acid biosynthesis</keyword>
<dbReference type="EC" id="4.4.1.1" evidence="4"/>
<evidence type="ECO:0000256" key="7">
    <source>
        <dbReference type="ARBA" id="ARBA00029853"/>
    </source>
</evidence>
<dbReference type="EMBL" id="CAKOFQ010007847">
    <property type="protein sequence ID" value="CAH2009016.1"/>
    <property type="molecule type" value="Genomic_DNA"/>
</dbReference>
<proteinExistence type="inferred from homology"/>
<comment type="pathway">
    <text evidence="2">Amino-acid biosynthesis; L-cysteine biosynthesis; L-cysteine from L-homocysteine and L-serine: step 2/2.</text>
</comment>
<evidence type="ECO:0000313" key="11">
    <source>
        <dbReference type="Proteomes" id="UP001152888"/>
    </source>
</evidence>
<keyword evidence="6" id="KW-0198">Cysteine biosynthesis</keyword>
<comment type="similarity">
    <text evidence="3 9">Belongs to the trans-sulfuration enzymes family.</text>
</comment>
<name>A0A9P0MAT5_ACAOB</name>
<evidence type="ECO:0000256" key="6">
    <source>
        <dbReference type="ARBA" id="ARBA00023192"/>
    </source>
</evidence>
<dbReference type="GO" id="GO:0005737">
    <property type="term" value="C:cytoplasm"/>
    <property type="evidence" value="ECO:0007669"/>
    <property type="project" value="TreeGrafter"/>
</dbReference>
<keyword evidence="11" id="KW-1185">Reference proteome</keyword>
<dbReference type="InterPro" id="IPR015422">
    <property type="entry name" value="PyrdxlP-dep_Trfase_small"/>
</dbReference>
<dbReference type="Proteomes" id="UP001152888">
    <property type="component" value="Unassembled WGS sequence"/>
</dbReference>
<dbReference type="FunFam" id="3.40.640.10:FF:000046">
    <property type="entry name" value="Cystathionine gamma-lyase"/>
    <property type="match status" value="1"/>
</dbReference>
<comment type="cofactor">
    <cofactor evidence="1 9">
        <name>pyridoxal 5'-phosphate</name>
        <dbReference type="ChEBI" id="CHEBI:597326"/>
    </cofactor>
</comment>
<gene>
    <name evidence="10" type="ORF">ACAOBT_LOCUS30576</name>
</gene>
<evidence type="ECO:0000256" key="8">
    <source>
        <dbReference type="PIRSR" id="PIRSR001434-2"/>
    </source>
</evidence>
<dbReference type="InterPro" id="IPR015421">
    <property type="entry name" value="PyrdxlP-dep_Trfase_major"/>
</dbReference>
<dbReference type="PANTHER" id="PTHR11808">
    <property type="entry name" value="TRANS-SULFURATION ENZYME FAMILY MEMBER"/>
    <property type="match status" value="1"/>
</dbReference>
<accession>A0A9P0MAT5</accession>
<dbReference type="GO" id="GO:0019346">
    <property type="term" value="P:transsulfuration"/>
    <property type="evidence" value="ECO:0007669"/>
    <property type="project" value="InterPro"/>
</dbReference>
<dbReference type="GO" id="GO:0030170">
    <property type="term" value="F:pyridoxal phosphate binding"/>
    <property type="evidence" value="ECO:0007669"/>
    <property type="project" value="InterPro"/>
</dbReference>
<comment type="caution">
    <text evidence="10">The sequence shown here is derived from an EMBL/GenBank/DDBJ whole genome shotgun (WGS) entry which is preliminary data.</text>
</comment>
<reference evidence="10" key="1">
    <citation type="submission" date="2022-03" db="EMBL/GenBank/DDBJ databases">
        <authorList>
            <person name="Sayadi A."/>
        </authorList>
    </citation>
    <scope>NUCLEOTIDE SEQUENCE</scope>
</reference>
<evidence type="ECO:0000256" key="3">
    <source>
        <dbReference type="ARBA" id="ARBA00009077"/>
    </source>
</evidence>